<evidence type="ECO:0000259" key="3">
    <source>
        <dbReference type="SMART" id="SM01119"/>
    </source>
</evidence>
<evidence type="ECO:0000256" key="2">
    <source>
        <dbReference type="ARBA" id="ARBA00023239"/>
    </source>
</evidence>
<dbReference type="Pfam" id="PF14031">
    <property type="entry name" value="D-ser_dehydrat"/>
    <property type="match status" value="1"/>
</dbReference>
<protein>
    <submittedName>
        <fullName evidence="4">Alanine racemase</fullName>
        <ecNumber evidence="4">5.1.1.1</ecNumber>
    </submittedName>
</protein>
<proteinExistence type="inferred from homology"/>
<dbReference type="SUPFAM" id="SSF51419">
    <property type="entry name" value="PLP-binding barrel"/>
    <property type="match status" value="1"/>
</dbReference>
<keyword evidence="4" id="KW-0413">Isomerase</keyword>
<dbReference type="InterPro" id="IPR029066">
    <property type="entry name" value="PLP-binding_barrel"/>
</dbReference>
<gene>
    <name evidence="4" type="ORF">ACFFFR_06430</name>
</gene>
<comment type="similarity">
    <text evidence="1">Belongs to the DSD1 family.</text>
</comment>
<dbReference type="EC" id="5.1.1.1" evidence="4"/>
<dbReference type="InterPro" id="IPR001608">
    <property type="entry name" value="Ala_racemase_N"/>
</dbReference>
<dbReference type="Gene3D" id="3.20.20.10">
    <property type="entry name" value="Alanine racemase"/>
    <property type="match status" value="1"/>
</dbReference>
<keyword evidence="5" id="KW-1185">Reference proteome</keyword>
<evidence type="ECO:0000313" key="5">
    <source>
        <dbReference type="Proteomes" id="UP001589862"/>
    </source>
</evidence>
<accession>A0ABV6PB05</accession>
<name>A0ABV6PB05_9MICC</name>
<dbReference type="InterPro" id="IPR026956">
    <property type="entry name" value="D-ser_dehydrat-like_dom"/>
</dbReference>
<dbReference type="RefSeq" id="WP_377458870.1">
    <property type="nucleotide sequence ID" value="NZ_JBHLUB010000028.1"/>
</dbReference>
<organism evidence="4 5">
    <name type="scientific">Micrococcoides hystricis</name>
    <dbReference type="NCBI Taxonomy" id="1572761"/>
    <lineage>
        <taxon>Bacteria</taxon>
        <taxon>Bacillati</taxon>
        <taxon>Actinomycetota</taxon>
        <taxon>Actinomycetes</taxon>
        <taxon>Micrococcales</taxon>
        <taxon>Micrococcaceae</taxon>
        <taxon>Micrococcoides</taxon>
    </lineage>
</organism>
<dbReference type="PANTHER" id="PTHR28004:SF2">
    <property type="entry name" value="D-SERINE DEHYDRATASE"/>
    <property type="match status" value="1"/>
</dbReference>
<sequence length="366" mass="39544">MSVRFPEVNTPATLVDRQRLQRNIDAMAEYARAHELRLRPHAKTHKIVEITRIQLQAGAVGLSVATLGEAKVFVESGVEDIFVAYPVWASQEQAAELLRLANKARLSIGADSVEAIHNLAQRIPEQRERIGILIEVNSGHNRSGRMPPDVVPVAQAVVDAGFSFRGVFTFPGHSYGPDQAKPAVSDEEQALASAKEALVAAGIPTEVLSGGSSPTATLMHGGVVTEMRPGVYVFGDAQQLELDRIGWDDIALTILTTVVSRDDGSSGSTRRIVVDAGSKVMGGDRPAWTTGFGRVMGEPDARITALSEHHGTIIWPEEQDLPEIGSRLQVIPNHVCVAVNLVDYLYVTDGNEPLEKWQVAARGLNC</sequence>
<dbReference type="InterPro" id="IPR042208">
    <property type="entry name" value="D-ser_dehydrat-like_sf"/>
</dbReference>
<dbReference type="EMBL" id="JBHLUB010000028">
    <property type="protein sequence ID" value="MFC0582018.1"/>
    <property type="molecule type" value="Genomic_DNA"/>
</dbReference>
<evidence type="ECO:0000313" key="4">
    <source>
        <dbReference type="EMBL" id="MFC0582018.1"/>
    </source>
</evidence>
<dbReference type="SMART" id="SM01119">
    <property type="entry name" value="D-ser_dehydrat"/>
    <property type="match status" value="1"/>
</dbReference>
<evidence type="ECO:0000256" key="1">
    <source>
        <dbReference type="ARBA" id="ARBA00005323"/>
    </source>
</evidence>
<dbReference type="Proteomes" id="UP001589862">
    <property type="component" value="Unassembled WGS sequence"/>
</dbReference>
<dbReference type="GO" id="GO:0008784">
    <property type="term" value="F:alanine racemase activity"/>
    <property type="evidence" value="ECO:0007669"/>
    <property type="project" value="UniProtKB-EC"/>
</dbReference>
<feature type="domain" description="D-serine dehydratase-like" evidence="3">
    <location>
        <begin position="251"/>
        <end position="349"/>
    </location>
</feature>
<dbReference type="Pfam" id="PF01168">
    <property type="entry name" value="Ala_racemase_N"/>
    <property type="match status" value="1"/>
</dbReference>
<dbReference type="PANTHER" id="PTHR28004">
    <property type="entry name" value="ZGC:162816-RELATED"/>
    <property type="match status" value="1"/>
</dbReference>
<comment type="caution">
    <text evidence="4">The sequence shown here is derived from an EMBL/GenBank/DDBJ whole genome shotgun (WGS) entry which is preliminary data.</text>
</comment>
<dbReference type="Gene3D" id="2.40.37.20">
    <property type="entry name" value="D-serine dehydratase-like domain"/>
    <property type="match status" value="1"/>
</dbReference>
<keyword evidence="2" id="KW-0456">Lyase</keyword>
<dbReference type="InterPro" id="IPR051466">
    <property type="entry name" value="D-amino_acid_metab_enzyme"/>
</dbReference>
<reference evidence="4 5" key="1">
    <citation type="submission" date="2024-09" db="EMBL/GenBank/DDBJ databases">
        <authorList>
            <person name="Sun Q."/>
            <person name="Mori K."/>
        </authorList>
    </citation>
    <scope>NUCLEOTIDE SEQUENCE [LARGE SCALE GENOMIC DNA]</scope>
    <source>
        <strain evidence="4 5">NCAIM B.02604</strain>
    </source>
</reference>